<feature type="compositionally biased region" description="Pro residues" evidence="1">
    <location>
        <begin position="1"/>
        <end position="11"/>
    </location>
</feature>
<keyword evidence="4" id="KW-1185">Reference proteome</keyword>
<dbReference type="Gene3D" id="3.30.70.2330">
    <property type="match status" value="1"/>
</dbReference>
<name>A0A399J9S6_9MICC</name>
<feature type="domain" description="DUF2510" evidence="2">
    <location>
        <begin position="12"/>
        <end position="41"/>
    </location>
</feature>
<dbReference type="Pfam" id="PF10708">
    <property type="entry name" value="DUF2510"/>
    <property type="match status" value="1"/>
</dbReference>
<evidence type="ECO:0000313" key="4">
    <source>
        <dbReference type="Proteomes" id="UP000265419"/>
    </source>
</evidence>
<evidence type="ECO:0000313" key="3">
    <source>
        <dbReference type="EMBL" id="RII42361.1"/>
    </source>
</evidence>
<dbReference type="AlphaFoldDB" id="A0A399J9S6"/>
<dbReference type="EMBL" id="QQXK01000012">
    <property type="protein sequence ID" value="RII42361.1"/>
    <property type="molecule type" value="Genomic_DNA"/>
</dbReference>
<feature type="region of interest" description="Disordered" evidence="1">
    <location>
        <begin position="76"/>
        <end position="105"/>
    </location>
</feature>
<sequence length="366" mass="39513">MNQLPPSPPADWYPDPTGRHQHRYWDGTNWTDTAASNGAAVHDPLVPLQRPVEARVSATSAAVVAATEEAPRKRRLFGRRPAPASTRERQPTGARAPYPLAGGSGRPGVEVEAEFAYMEAIHAALGRAPRLDEEMVLEDLTATLVPEPDNPHDANAVAVQLGGRTAGYLGRDDAREYQPVLMDLVRAGFAPTARANLWAVARKDYDKPRKPRYFANLRLALKDPHLLIPVNDPPEAASSLLPWGNALQLTGEEKYQGTLARYVSPAGDGLALGTLHVTVGGTAKSPKDVIEVRIDGQPVGTLSAASSVHFAPVVQHLASGGVLALAWLRLKGNAVSTQVTLQATKSHELPQQWFAELSTIPRLRQR</sequence>
<evidence type="ECO:0000256" key="1">
    <source>
        <dbReference type="SAM" id="MobiDB-lite"/>
    </source>
</evidence>
<organism evidence="3 4">
    <name type="scientific">Galactobacter valiniphilus</name>
    <dbReference type="NCBI Taxonomy" id="2676122"/>
    <lineage>
        <taxon>Bacteria</taxon>
        <taxon>Bacillati</taxon>
        <taxon>Actinomycetota</taxon>
        <taxon>Actinomycetes</taxon>
        <taxon>Micrococcales</taxon>
        <taxon>Micrococcaceae</taxon>
        <taxon>Galactobacter</taxon>
    </lineage>
</organism>
<gene>
    <name evidence="3" type="ORF">DWB68_07295</name>
</gene>
<evidence type="ECO:0000259" key="2">
    <source>
        <dbReference type="Pfam" id="PF10708"/>
    </source>
</evidence>
<reference evidence="3 4" key="1">
    <citation type="submission" date="2018-07" db="EMBL/GenBank/DDBJ databases">
        <title>Arthrobacter sp. nov., isolated from raw cow's milk with high bacterial count.</title>
        <authorList>
            <person name="Hahne J."/>
            <person name="Isele D."/>
            <person name="Lipski A."/>
        </authorList>
    </citation>
    <scope>NUCLEOTIDE SEQUENCE [LARGE SCALE GENOMIC DNA]</scope>
    <source>
        <strain evidence="3 4">JZ R-35</strain>
    </source>
</reference>
<accession>A0A399J9S6</accession>
<feature type="region of interest" description="Disordered" evidence="1">
    <location>
        <begin position="1"/>
        <end position="20"/>
    </location>
</feature>
<comment type="caution">
    <text evidence="3">The sequence shown here is derived from an EMBL/GenBank/DDBJ whole genome shotgun (WGS) entry which is preliminary data.</text>
</comment>
<dbReference type="RefSeq" id="WP_119424490.1">
    <property type="nucleotide sequence ID" value="NZ_QQXK01000012.1"/>
</dbReference>
<dbReference type="Proteomes" id="UP000265419">
    <property type="component" value="Unassembled WGS sequence"/>
</dbReference>
<dbReference type="InterPro" id="IPR018929">
    <property type="entry name" value="DUF2510"/>
</dbReference>
<proteinExistence type="predicted"/>
<protein>
    <submittedName>
        <fullName evidence="3">DUF2510 domain-containing protein</fullName>
    </submittedName>
</protein>